<evidence type="ECO:0000256" key="1">
    <source>
        <dbReference type="SAM" id="SignalP"/>
    </source>
</evidence>
<reference evidence="3" key="1">
    <citation type="journal article" date="2005" name="Nature">
        <title>Sequencing of Aspergillus nidulans and comparative analysis with A. fumigatus and A. oryzae.</title>
        <authorList>
            <person name="Galagan J.E."/>
            <person name="Calvo S.E."/>
            <person name="Cuomo C."/>
            <person name="Ma L.J."/>
            <person name="Wortman J.R."/>
            <person name="Batzoglou S."/>
            <person name="Lee S.I."/>
            <person name="Basturkmen M."/>
            <person name="Spevak C.C."/>
            <person name="Clutterbuck J."/>
            <person name="Kapitonov V."/>
            <person name="Jurka J."/>
            <person name="Scazzocchio C."/>
            <person name="Farman M."/>
            <person name="Butler J."/>
            <person name="Purcell S."/>
            <person name="Harris S."/>
            <person name="Braus G.H."/>
            <person name="Draht O."/>
            <person name="Busch S."/>
            <person name="D'Enfert C."/>
            <person name="Bouchier C."/>
            <person name="Goldman G.H."/>
            <person name="Bell-Pedersen D."/>
            <person name="Griffiths-Jones S."/>
            <person name="Doonan J.H."/>
            <person name="Yu J."/>
            <person name="Vienken K."/>
            <person name="Pain A."/>
            <person name="Freitag M."/>
            <person name="Selker E.U."/>
            <person name="Archer D.B."/>
            <person name="Penalva M.A."/>
            <person name="Oakley B.R."/>
            <person name="Momany M."/>
            <person name="Tanaka T."/>
            <person name="Kumagai T."/>
            <person name="Asai K."/>
            <person name="Machida M."/>
            <person name="Nierman W.C."/>
            <person name="Denning D.W."/>
            <person name="Caddick M."/>
            <person name="Hynes M."/>
            <person name="Paoletti M."/>
            <person name="Fischer R."/>
            <person name="Miller B."/>
            <person name="Dyer P."/>
            <person name="Sachs M.S."/>
            <person name="Osmani S.A."/>
            <person name="Birren B.W."/>
        </authorList>
    </citation>
    <scope>NUCLEOTIDE SEQUENCE [LARGE SCALE GENOMIC DNA]</scope>
    <source>
        <strain evidence="3">FGSC A4 / ATCC 38163 / CBS 112.46 / NRRL 194 / M139</strain>
    </source>
</reference>
<dbReference type="SUPFAM" id="SSF50998">
    <property type="entry name" value="Quinoprotein alcohol dehydrogenase-like"/>
    <property type="match status" value="1"/>
</dbReference>
<keyword evidence="1" id="KW-0732">Signal</keyword>
<dbReference type="Proteomes" id="UP000000560">
    <property type="component" value="Chromosome VIII"/>
</dbReference>
<dbReference type="InterPro" id="IPR039535">
    <property type="entry name" value="ASST-like"/>
</dbReference>
<dbReference type="OMA" id="SAYEHID"/>
<dbReference type="InterPro" id="IPR053143">
    <property type="entry name" value="Arylsulfate_ST"/>
</dbReference>
<reference evidence="3" key="2">
    <citation type="journal article" date="2009" name="Fungal Genet. Biol.">
        <title>The 2008 update of the Aspergillus nidulans genome annotation: a community effort.</title>
        <authorList>
            <person name="Wortman J.R."/>
            <person name="Gilsenan J.M."/>
            <person name="Joardar V."/>
            <person name="Deegan J."/>
            <person name="Clutterbuck J."/>
            <person name="Andersen M.R."/>
            <person name="Archer D."/>
            <person name="Bencina M."/>
            <person name="Braus G."/>
            <person name="Coutinho P."/>
            <person name="von Dohren H."/>
            <person name="Doonan J."/>
            <person name="Driessen A.J."/>
            <person name="Durek P."/>
            <person name="Espeso E."/>
            <person name="Fekete E."/>
            <person name="Flipphi M."/>
            <person name="Estrada C.G."/>
            <person name="Geysens S."/>
            <person name="Goldman G."/>
            <person name="de Groot P.W."/>
            <person name="Hansen K."/>
            <person name="Harris S.D."/>
            <person name="Heinekamp T."/>
            <person name="Helmstaedt K."/>
            <person name="Henrissat B."/>
            <person name="Hofmann G."/>
            <person name="Homan T."/>
            <person name="Horio T."/>
            <person name="Horiuchi H."/>
            <person name="James S."/>
            <person name="Jones M."/>
            <person name="Karaffa L."/>
            <person name="Karanyi Z."/>
            <person name="Kato M."/>
            <person name="Keller N."/>
            <person name="Kelly D.E."/>
            <person name="Kiel J.A."/>
            <person name="Kim J.M."/>
            <person name="van der Klei I.J."/>
            <person name="Klis F.M."/>
            <person name="Kovalchuk A."/>
            <person name="Krasevec N."/>
            <person name="Kubicek C.P."/>
            <person name="Liu B."/>
            <person name="Maccabe A."/>
            <person name="Meyer V."/>
            <person name="Mirabito P."/>
            <person name="Miskei M."/>
            <person name="Mos M."/>
            <person name="Mullins J."/>
            <person name="Nelson D.R."/>
            <person name="Nielsen J."/>
            <person name="Oakley B.R."/>
            <person name="Osmani S.A."/>
            <person name="Pakula T."/>
            <person name="Paszewski A."/>
            <person name="Paulsen I."/>
            <person name="Pilsyk S."/>
            <person name="Pocsi I."/>
            <person name="Punt P.J."/>
            <person name="Ram A.F."/>
            <person name="Ren Q."/>
            <person name="Robellet X."/>
            <person name="Robson G."/>
            <person name="Seiboth B."/>
            <person name="van Solingen P."/>
            <person name="Specht T."/>
            <person name="Sun J."/>
            <person name="Taheri-Talesh N."/>
            <person name="Takeshita N."/>
            <person name="Ussery D."/>
            <person name="vanKuyk P.A."/>
            <person name="Visser H."/>
            <person name="van de Vondervoort P.J."/>
            <person name="de Vries R.P."/>
            <person name="Walton J."/>
            <person name="Xiang X."/>
            <person name="Xiong Y."/>
            <person name="Zeng A.P."/>
            <person name="Brandt B.W."/>
            <person name="Cornell M.J."/>
            <person name="van den Hondel C.A."/>
            <person name="Visser J."/>
            <person name="Oliver S.G."/>
            <person name="Turner G."/>
        </authorList>
    </citation>
    <scope>GENOME REANNOTATION</scope>
    <source>
        <strain evidence="3">FGSC A4 / ATCC 38163 / CBS 112.46 / NRRL 194 / M139</strain>
    </source>
</reference>
<dbReference type="HOGENOM" id="CLU_018249_2_1_1"/>
<dbReference type="eggNOG" id="ENOG502SHE7">
    <property type="taxonomic scope" value="Eukaryota"/>
</dbReference>
<proteinExistence type="predicted"/>
<organism evidence="2 3">
    <name type="scientific">Emericella nidulans (strain FGSC A4 / ATCC 38163 / CBS 112.46 / NRRL 194 / M139)</name>
    <name type="common">Aspergillus nidulans</name>
    <dbReference type="NCBI Taxonomy" id="227321"/>
    <lineage>
        <taxon>Eukaryota</taxon>
        <taxon>Fungi</taxon>
        <taxon>Dikarya</taxon>
        <taxon>Ascomycota</taxon>
        <taxon>Pezizomycotina</taxon>
        <taxon>Eurotiomycetes</taxon>
        <taxon>Eurotiomycetidae</taxon>
        <taxon>Eurotiales</taxon>
        <taxon>Aspergillaceae</taxon>
        <taxon>Aspergillus</taxon>
        <taxon>Aspergillus subgen. Nidulantes</taxon>
    </lineage>
</organism>
<dbReference type="InterPro" id="IPR011047">
    <property type="entry name" value="Quinoprotein_ADH-like_sf"/>
</dbReference>
<dbReference type="OrthoDB" id="5377172at2759"/>
<dbReference type="PANTHER" id="PTHR35340:SF6">
    <property type="entry name" value="ASST-DOMAIN-CONTAINING PROTEIN"/>
    <property type="match status" value="1"/>
</dbReference>
<dbReference type="PANTHER" id="PTHR35340">
    <property type="entry name" value="PQQ ENZYME REPEAT PROTEIN-RELATED"/>
    <property type="match status" value="1"/>
</dbReference>
<dbReference type="GeneID" id="2875984"/>
<gene>
    <name evidence="2" type="ORF">ANIA_00207</name>
</gene>
<evidence type="ECO:0008006" key="4">
    <source>
        <dbReference type="Google" id="ProtNLM"/>
    </source>
</evidence>
<sequence length="541" mass="59272">MKSLITSLLPAATLIHAAAIWPTHSFHTTDTNTPILNITKFGPTAPGFLFIAPSTSTGGSPAIYADTGDLVWHGPEGKTYAYQPQTLHGEPVLTFWQGHNVKGFGYGHISILNASYEEIHRVTLPGSKDSSFVTATNESFPSYIDIHESAITEHGTILVTAVNVTQTDLTFVGGERDGWVQDGLVYEIDIETNEVLFRWSAVEHSEQLPLEYVEYPLNDAGRNSSVPYECPHLNSVAKYGDTYLVSSRVIWFGYSMYARACPNLASMERANRYVQGQKGGTYTLPSTPGSTFCYQHDARIHAHTYPGHPNETITLSLHNNDNTDATIPRRLTTGLVFNLHPFNKSATLISRTYDARDPVSAVSQGNYQVLPSNGTGAGLGGYYVAGHGAVPKIEEYDSAGKVVMRGWFGAKIENTSTSSYDWTSYRGYRENWVGRPRSRPSIFACREEDEQKVDVWVSWNGATDVKGWRIYGLSSSSKGERMRVLRDVAKSGFETRAVLGADIDDIEVREGSVDVIIVEAIGGVGEGAKSEAVRVGSCSTQ</sequence>
<evidence type="ECO:0000313" key="2">
    <source>
        <dbReference type="EMBL" id="CBF89974.1"/>
    </source>
</evidence>
<name>Q5BGX3_EMENI</name>
<dbReference type="EMBL" id="BN001308">
    <property type="protein sequence ID" value="CBF89974.1"/>
    <property type="molecule type" value="Genomic_DNA"/>
</dbReference>
<evidence type="ECO:0000313" key="3">
    <source>
        <dbReference type="Proteomes" id="UP000000560"/>
    </source>
</evidence>
<dbReference type="STRING" id="227321.Q5BGX3"/>
<feature type="chain" id="PRO_5010343004" description="ASST-domain-containing protein" evidence="1">
    <location>
        <begin position="20"/>
        <end position="541"/>
    </location>
</feature>
<dbReference type="RefSeq" id="XP_657811.1">
    <property type="nucleotide sequence ID" value="XM_652719.2"/>
</dbReference>
<dbReference type="InParanoid" id="Q5BGX3"/>
<dbReference type="KEGG" id="ani:ANIA_00207"/>
<keyword evidence="3" id="KW-1185">Reference proteome</keyword>
<accession>Q5BGX3</accession>
<protein>
    <recommendedName>
        <fullName evidence="4">ASST-domain-containing protein</fullName>
    </recommendedName>
</protein>
<feature type="signal peptide" evidence="1">
    <location>
        <begin position="1"/>
        <end position="19"/>
    </location>
</feature>
<dbReference type="AlphaFoldDB" id="Q5BGX3"/>
<accession>C8VUV4</accession>
<dbReference type="Pfam" id="PF14269">
    <property type="entry name" value="Arylsulfotran_2"/>
    <property type="match status" value="1"/>
</dbReference>